<dbReference type="AlphaFoldDB" id="A0A9N8N523"/>
<dbReference type="Pfam" id="PF00884">
    <property type="entry name" value="Sulfatase"/>
    <property type="match status" value="1"/>
</dbReference>
<feature type="chain" id="PRO_5040324956" evidence="5">
    <location>
        <begin position="26"/>
        <end position="574"/>
    </location>
</feature>
<dbReference type="GO" id="GO:0046872">
    <property type="term" value="F:metal ion binding"/>
    <property type="evidence" value="ECO:0007669"/>
    <property type="project" value="UniProtKB-KW"/>
</dbReference>
<evidence type="ECO:0000256" key="5">
    <source>
        <dbReference type="SAM" id="SignalP"/>
    </source>
</evidence>
<organism evidence="7 8">
    <name type="scientific">Paraburkholderia domus</name>
    <dbReference type="NCBI Taxonomy" id="2793075"/>
    <lineage>
        <taxon>Bacteria</taxon>
        <taxon>Pseudomonadati</taxon>
        <taxon>Pseudomonadota</taxon>
        <taxon>Betaproteobacteria</taxon>
        <taxon>Burkholderiales</taxon>
        <taxon>Burkholderiaceae</taxon>
        <taxon>Paraburkholderia</taxon>
    </lineage>
</organism>
<protein>
    <submittedName>
        <fullName evidence="7">Arylsulfatase</fullName>
        <ecNumber evidence="7">3.1.6.1</ecNumber>
    </submittedName>
</protein>
<evidence type="ECO:0000313" key="7">
    <source>
        <dbReference type="EMBL" id="CAE6955190.1"/>
    </source>
</evidence>
<evidence type="ECO:0000256" key="3">
    <source>
        <dbReference type="ARBA" id="ARBA00022801"/>
    </source>
</evidence>
<comment type="caution">
    <text evidence="7">The sequence shown here is derived from an EMBL/GenBank/DDBJ whole genome shotgun (WGS) entry which is preliminary data.</text>
</comment>
<dbReference type="SUPFAM" id="SSF53649">
    <property type="entry name" value="Alkaline phosphatase-like"/>
    <property type="match status" value="1"/>
</dbReference>
<dbReference type="PROSITE" id="PS51257">
    <property type="entry name" value="PROKAR_LIPOPROTEIN"/>
    <property type="match status" value="1"/>
</dbReference>
<dbReference type="Gene3D" id="3.40.720.10">
    <property type="entry name" value="Alkaline Phosphatase, subunit A"/>
    <property type="match status" value="1"/>
</dbReference>
<dbReference type="PANTHER" id="PTHR42693">
    <property type="entry name" value="ARYLSULFATASE FAMILY MEMBER"/>
    <property type="match status" value="1"/>
</dbReference>
<evidence type="ECO:0000313" key="8">
    <source>
        <dbReference type="Proteomes" id="UP000675121"/>
    </source>
</evidence>
<dbReference type="Proteomes" id="UP000675121">
    <property type="component" value="Unassembled WGS sequence"/>
</dbReference>
<sequence>MSFRTILAATFVGGACTVVMPLSQAADAAVAASAPVASTAASGARPNVLLIVADDVGRSDLGAFGSEIATPNLDALVAHGRLLDTMYVAPTCSPTRSMLLSGMDNHLAGVGNMAEMITPHLTPEEVNHPGYEGGLNQRVAALPEIMKDAGYWTVMAGKWHLGGSDGMRPDQRGFERSYALINGGASHFKQKVMTITSDAPEPTYRENGKKIDLPADFYSSRTYTDKMIAYLQDSQRAGKPFFAYAAYTAAHLPLQAPDDELRKVRGNYDVGYDVIAQRRIDKMKRLGLVPNDAKPAPLPDGTKPWSALSADEKARSARTMEAYAALVADLDRNVGRLIDYLKASGQYDNTLIVFLSDNGPEGNKWDEDSGNAKWIAQTFDNSLDNIGRANSFVFEGPAWGQVSAQPFRLFKAYTNEGGIRSPAFVSFPGHVQPGKSEQVLTVKDLTPTILDFANIQQPGIEFHGHTVLPMQGMSMKPYLTGEQKNVHVADYVYGMELMGRNALRKGNWKLVYSYDNGKGHWQLYDLAHDRAELHDLSAKRPEVLEQMLTEWAQYVQQNNVVETWRDTSYPRMDY</sequence>
<feature type="signal peptide" evidence="5">
    <location>
        <begin position="1"/>
        <end position="25"/>
    </location>
</feature>
<name>A0A9N8N523_9BURK</name>
<proteinExistence type="inferred from homology"/>
<keyword evidence="3 7" id="KW-0378">Hydrolase</keyword>
<dbReference type="InterPro" id="IPR000917">
    <property type="entry name" value="Sulfatase_N"/>
</dbReference>
<evidence type="ECO:0000256" key="4">
    <source>
        <dbReference type="ARBA" id="ARBA00022837"/>
    </source>
</evidence>
<evidence type="ECO:0000259" key="6">
    <source>
        <dbReference type="Pfam" id="PF00884"/>
    </source>
</evidence>
<dbReference type="PROSITE" id="PS00149">
    <property type="entry name" value="SULFATASE_2"/>
    <property type="match status" value="1"/>
</dbReference>
<dbReference type="InterPro" id="IPR050738">
    <property type="entry name" value="Sulfatase"/>
</dbReference>
<dbReference type="InterPro" id="IPR017850">
    <property type="entry name" value="Alkaline_phosphatase_core_sf"/>
</dbReference>
<dbReference type="GO" id="GO:0004065">
    <property type="term" value="F:arylsulfatase activity"/>
    <property type="evidence" value="ECO:0007669"/>
    <property type="project" value="UniProtKB-EC"/>
</dbReference>
<comment type="similarity">
    <text evidence="1">Belongs to the sulfatase family.</text>
</comment>
<dbReference type="EC" id="3.1.6.1" evidence="7"/>
<dbReference type="Gene3D" id="3.30.1120.10">
    <property type="match status" value="1"/>
</dbReference>
<keyword evidence="2" id="KW-0479">Metal-binding</keyword>
<evidence type="ECO:0000256" key="2">
    <source>
        <dbReference type="ARBA" id="ARBA00022723"/>
    </source>
</evidence>
<dbReference type="PANTHER" id="PTHR42693:SF33">
    <property type="entry name" value="ARYLSULFATASE"/>
    <property type="match status" value="1"/>
</dbReference>
<reference evidence="7" key="1">
    <citation type="submission" date="2021-02" db="EMBL/GenBank/DDBJ databases">
        <authorList>
            <person name="Vanwijnsberghe S."/>
        </authorList>
    </citation>
    <scope>NUCLEOTIDE SEQUENCE</scope>
    <source>
        <strain evidence="7">R-70211</strain>
    </source>
</reference>
<dbReference type="CDD" id="cd16025">
    <property type="entry name" value="PAS_like"/>
    <property type="match status" value="1"/>
</dbReference>
<keyword evidence="4" id="KW-0106">Calcium</keyword>
<keyword evidence="5" id="KW-0732">Signal</keyword>
<gene>
    <name evidence="7" type="primary">atsA_1</name>
    <name evidence="7" type="ORF">R70211_06516</name>
</gene>
<dbReference type="EMBL" id="CAJNAS010000026">
    <property type="protein sequence ID" value="CAE6955190.1"/>
    <property type="molecule type" value="Genomic_DNA"/>
</dbReference>
<dbReference type="RefSeq" id="WP_201084166.1">
    <property type="nucleotide sequence ID" value="NZ_CAJNAS010000026.1"/>
</dbReference>
<feature type="domain" description="Sulfatase N-terminal" evidence="6">
    <location>
        <begin position="46"/>
        <end position="455"/>
    </location>
</feature>
<accession>A0A9N8N523</accession>
<evidence type="ECO:0000256" key="1">
    <source>
        <dbReference type="ARBA" id="ARBA00008779"/>
    </source>
</evidence>
<keyword evidence="8" id="KW-1185">Reference proteome</keyword>
<dbReference type="InterPro" id="IPR024607">
    <property type="entry name" value="Sulfatase_CS"/>
</dbReference>